<comment type="caution">
    <text evidence="1">The sequence shown here is derived from an EMBL/GenBank/DDBJ whole genome shotgun (WGS) entry which is preliminary data.</text>
</comment>
<gene>
    <name evidence="1" type="ORF">CK203_076578</name>
</gene>
<dbReference type="Proteomes" id="UP000288805">
    <property type="component" value="Unassembled WGS sequence"/>
</dbReference>
<reference evidence="1 2" key="1">
    <citation type="journal article" date="2018" name="PLoS Genet.">
        <title>Population sequencing reveals clonal diversity and ancestral inbreeding in the grapevine cultivar Chardonnay.</title>
        <authorList>
            <person name="Roach M.J."/>
            <person name="Johnson D.L."/>
            <person name="Bohlmann J."/>
            <person name="van Vuuren H.J."/>
            <person name="Jones S.J."/>
            <person name="Pretorius I.S."/>
            <person name="Schmidt S.A."/>
            <person name="Borneman A.R."/>
        </authorList>
    </citation>
    <scope>NUCLEOTIDE SEQUENCE [LARGE SCALE GENOMIC DNA]</scope>
    <source>
        <strain evidence="2">cv. Chardonnay</strain>
        <tissue evidence="1">Leaf</tissue>
    </source>
</reference>
<organism evidence="1 2">
    <name type="scientific">Vitis vinifera</name>
    <name type="common">Grape</name>
    <dbReference type="NCBI Taxonomy" id="29760"/>
    <lineage>
        <taxon>Eukaryota</taxon>
        <taxon>Viridiplantae</taxon>
        <taxon>Streptophyta</taxon>
        <taxon>Embryophyta</taxon>
        <taxon>Tracheophyta</taxon>
        <taxon>Spermatophyta</taxon>
        <taxon>Magnoliopsida</taxon>
        <taxon>eudicotyledons</taxon>
        <taxon>Gunneridae</taxon>
        <taxon>Pentapetalae</taxon>
        <taxon>rosids</taxon>
        <taxon>Vitales</taxon>
        <taxon>Vitaceae</taxon>
        <taxon>Viteae</taxon>
        <taxon>Vitis</taxon>
    </lineage>
</organism>
<protein>
    <submittedName>
        <fullName evidence="1">Uncharacterized protein</fullName>
    </submittedName>
</protein>
<evidence type="ECO:0000313" key="2">
    <source>
        <dbReference type="Proteomes" id="UP000288805"/>
    </source>
</evidence>
<dbReference type="EMBL" id="QGNW01001162">
    <property type="protein sequence ID" value="RVW52839.1"/>
    <property type="molecule type" value="Genomic_DNA"/>
</dbReference>
<sequence length="119" mass="13511">MIFSSEKHRGKKKKEMGRFIILTLFLLAKFSAFQVEKMILFSLLPSRGWVEFTFSFCVYVAGFAQAHAGNEVRDPILKPSSPFSLALETLQKQIGQALSFSLSHRLCLVAEKRKEKKGI</sequence>
<accession>A0A438EYL2</accession>
<evidence type="ECO:0000313" key="1">
    <source>
        <dbReference type="EMBL" id="RVW52839.1"/>
    </source>
</evidence>
<dbReference type="AlphaFoldDB" id="A0A438EYL2"/>
<proteinExistence type="predicted"/>
<name>A0A438EYL2_VITVI</name>